<dbReference type="OrthoDB" id="5348092at2759"/>
<dbReference type="GO" id="GO:0006357">
    <property type="term" value="P:regulation of transcription by RNA polymerase II"/>
    <property type="evidence" value="ECO:0007669"/>
    <property type="project" value="InterPro"/>
</dbReference>
<dbReference type="InterPro" id="IPR019095">
    <property type="entry name" value="Mediator_Med18"/>
</dbReference>
<evidence type="ECO:0000256" key="3">
    <source>
        <dbReference type="ARBA" id="ARBA00019612"/>
    </source>
</evidence>
<evidence type="ECO:0000256" key="7">
    <source>
        <dbReference type="ARBA" id="ARBA00032012"/>
    </source>
</evidence>
<dbReference type="Pfam" id="PF09637">
    <property type="entry name" value="Med18"/>
    <property type="match status" value="1"/>
</dbReference>
<organism evidence="10 11">
    <name type="scientific">Massariosphaeria phaeospora</name>
    <dbReference type="NCBI Taxonomy" id="100035"/>
    <lineage>
        <taxon>Eukaryota</taxon>
        <taxon>Fungi</taxon>
        <taxon>Dikarya</taxon>
        <taxon>Ascomycota</taxon>
        <taxon>Pezizomycotina</taxon>
        <taxon>Dothideomycetes</taxon>
        <taxon>Pleosporomycetidae</taxon>
        <taxon>Pleosporales</taxon>
        <taxon>Pleosporales incertae sedis</taxon>
        <taxon>Massariosphaeria</taxon>
    </lineage>
</organism>
<keyword evidence="4 8" id="KW-0805">Transcription regulation</keyword>
<comment type="subcellular location">
    <subcellularLocation>
        <location evidence="1 8">Nucleus</location>
    </subcellularLocation>
</comment>
<protein>
    <recommendedName>
        <fullName evidence="3 8">Mediator of RNA polymerase II transcription subunit 18</fullName>
    </recommendedName>
    <alternativeName>
        <fullName evidence="7 8">Mediator complex subunit 18</fullName>
    </alternativeName>
</protein>
<dbReference type="PANTHER" id="PTHR13321:SF2">
    <property type="entry name" value="MEDIATOR OF RNA POLYMERASE II TRANSCRIPTION SUBUNIT 18"/>
    <property type="match status" value="1"/>
</dbReference>
<dbReference type="GO" id="GO:0006369">
    <property type="term" value="P:termination of RNA polymerase II transcription"/>
    <property type="evidence" value="ECO:0007669"/>
    <property type="project" value="TreeGrafter"/>
</dbReference>
<keyword evidence="5 8" id="KW-0804">Transcription</keyword>
<keyword evidence="11" id="KW-1185">Reference proteome</keyword>
<dbReference type="Gene3D" id="2.40.320.10">
    <property type="entry name" value="Hypothetical Protein Pfu-838710-001"/>
    <property type="match status" value="1"/>
</dbReference>
<sequence>MHELLLYGQVPAPRHDQVLKILAGVAALQPRRLLARHIIYKPQRAPDEPGSHLRRGGTQAIGGKNHKQPVAKDLYYSQLVQKLSEEDLNRSGPQPSNGSSSTGGTGSGAEPKWTIEFQDVPDTGDRGVSIRMTTSTGILSGDPHAYMLSNGPNQFMSEYYVEGHQIVHGNVVVFLHRVLHDSSGTSPKANLPKFTELKPFDPSGAYILEAKVQVQEFNNTNVLEAGVDELKRFQSQMKGCVELSVPDRLSLDTRVKYKAAAPSSKKAQPGAR</sequence>
<evidence type="ECO:0000256" key="1">
    <source>
        <dbReference type="ARBA" id="ARBA00004123"/>
    </source>
</evidence>
<accession>A0A7C8I7B7</accession>
<gene>
    <name evidence="8" type="primary">MED18</name>
    <name evidence="10" type="ORF">BDV95DRAFT_569913</name>
</gene>
<name>A0A7C8I7B7_9PLEO</name>
<dbReference type="GO" id="GO:0070847">
    <property type="term" value="C:core mediator complex"/>
    <property type="evidence" value="ECO:0007669"/>
    <property type="project" value="TreeGrafter"/>
</dbReference>
<reference evidence="10 11" key="1">
    <citation type="submission" date="2020-01" db="EMBL/GenBank/DDBJ databases">
        <authorList>
            <consortium name="DOE Joint Genome Institute"/>
            <person name="Haridas S."/>
            <person name="Albert R."/>
            <person name="Binder M."/>
            <person name="Bloem J."/>
            <person name="Labutti K."/>
            <person name="Salamov A."/>
            <person name="Andreopoulos B."/>
            <person name="Baker S.E."/>
            <person name="Barry K."/>
            <person name="Bills G."/>
            <person name="Bluhm B.H."/>
            <person name="Cannon C."/>
            <person name="Castanera R."/>
            <person name="Culley D.E."/>
            <person name="Daum C."/>
            <person name="Ezra D."/>
            <person name="Gonzalez J.B."/>
            <person name="Henrissat B."/>
            <person name="Kuo A."/>
            <person name="Liang C."/>
            <person name="Lipzen A."/>
            <person name="Lutzoni F."/>
            <person name="Magnuson J."/>
            <person name="Mondo S."/>
            <person name="Nolan M."/>
            <person name="Ohm R."/>
            <person name="Pangilinan J."/>
            <person name="Park H.-J.H."/>
            <person name="Ramirez L."/>
            <person name="Alfaro M."/>
            <person name="Sun H."/>
            <person name="Tritt A."/>
            <person name="Yoshinaga Y."/>
            <person name="Zwiers L.-H.L."/>
            <person name="Turgeon B.G."/>
            <person name="Goodwin S.B."/>
            <person name="Spatafora J.W."/>
            <person name="Crous P.W."/>
            <person name="Grigoriev I.V."/>
        </authorList>
    </citation>
    <scope>NUCLEOTIDE SEQUENCE [LARGE SCALE GENOMIC DNA]</scope>
    <source>
        <strain evidence="10 11">CBS 611.86</strain>
    </source>
</reference>
<evidence type="ECO:0000256" key="9">
    <source>
        <dbReference type="SAM" id="MobiDB-lite"/>
    </source>
</evidence>
<comment type="caution">
    <text evidence="10">The sequence shown here is derived from an EMBL/GenBank/DDBJ whole genome shotgun (WGS) entry which is preliminary data.</text>
</comment>
<evidence type="ECO:0000256" key="2">
    <source>
        <dbReference type="ARBA" id="ARBA00009814"/>
    </source>
</evidence>
<evidence type="ECO:0000256" key="8">
    <source>
        <dbReference type="RuleBase" id="RU364150"/>
    </source>
</evidence>
<proteinExistence type="inferred from homology"/>
<evidence type="ECO:0000256" key="4">
    <source>
        <dbReference type="ARBA" id="ARBA00023015"/>
    </source>
</evidence>
<dbReference type="GO" id="GO:0016592">
    <property type="term" value="C:mediator complex"/>
    <property type="evidence" value="ECO:0007669"/>
    <property type="project" value="InterPro"/>
</dbReference>
<evidence type="ECO:0000313" key="11">
    <source>
        <dbReference type="Proteomes" id="UP000481861"/>
    </source>
</evidence>
<dbReference type="AlphaFoldDB" id="A0A7C8I7B7"/>
<keyword evidence="6 8" id="KW-0539">Nucleus</keyword>
<dbReference type="GO" id="GO:0003712">
    <property type="term" value="F:transcription coregulator activity"/>
    <property type="evidence" value="ECO:0007669"/>
    <property type="project" value="InterPro"/>
</dbReference>
<evidence type="ECO:0000256" key="5">
    <source>
        <dbReference type="ARBA" id="ARBA00023163"/>
    </source>
</evidence>
<feature type="compositionally biased region" description="Low complexity" evidence="9">
    <location>
        <begin position="91"/>
        <end position="100"/>
    </location>
</feature>
<feature type="region of interest" description="Disordered" evidence="9">
    <location>
        <begin position="87"/>
        <end position="127"/>
    </location>
</feature>
<evidence type="ECO:0000313" key="10">
    <source>
        <dbReference type="EMBL" id="KAF2872514.1"/>
    </source>
</evidence>
<dbReference type="PANTHER" id="PTHR13321">
    <property type="entry name" value="MEDIATOR OF RNA POLYMERASE II TRANSCRIPTION, SUBUNIT 18"/>
    <property type="match status" value="1"/>
</dbReference>
<evidence type="ECO:0000256" key="6">
    <source>
        <dbReference type="ARBA" id="ARBA00023242"/>
    </source>
</evidence>
<comment type="similarity">
    <text evidence="2 8">Belongs to the Mediator complex subunit 18 family.</text>
</comment>
<comment type="function">
    <text evidence="8">Component of the Mediator complex, a coactivator involved in the regulated transcription of nearly all RNA polymerase II-dependent genes. Mediator functions as a bridge to convey information from gene-specific regulatory proteins to the basal RNA polymerase II transcription machinery. Mediator is recruited to promoters by direct interactions with regulatory proteins and serves as a scaffold for the assembly of a functional preinitiation complex with RNA polymerase II and the general transcription factors.</text>
</comment>
<dbReference type="EMBL" id="JAADJZ010000009">
    <property type="protein sequence ID" value="KAF2872514.1"/>
    <property type="molecule type" value="Genomic_DNA"/>
</dbReference>
<comment type="subunit">
    <text evidence="8">Component of the Mediator complex.</text>
</comment>
<dbReference type="Proteomes" id="UP000481861">
    <property type="component" value="Unassembled WGS sequence"/>
</dbReference>
<keyword evidence="8" id="KW-0010">Activator</keyword>
<feature type="region of interest" description="Disordered" evidence="9">
    <location>
        <begin position="44"/>
        <end position="67"/>
    </location>
</feature>